<evidence type="ECO:0000256" key="5">
    <source>
        <dbReference type="ARBA" id="ARBA00023136"/>
    </source>
</evidence>
<keyword evidence="8" id="KW-0732">Signal</keyword>
<name>A0A8C7INF9_ONCKI</name>
<sequence length="562" mass="62651">MRMWILFINIFTFTVYFAGKYSASALQDVTTDLFGSENHGTVAAFGDFNSDKQTDIFIIREQSELVIFLADLKAPYFKPKVHITKKDLPVNCIITGVVPGDYDGDSQMDVLLTVQLKTKATSDTMAVVFWGNNQTLDEQVDLNKTFVDQPLIMDFNGDMIPDIFGVSADFSTEVCYLTGRNAVWQPALSSPVKIRIPHSNAFIDLNKDFTADLFLTTQVGNGLGFETWINKDGNFTKTQPGSIPENVKKVGQSSFVDFNGDGFQDHLLPVCLDDACHRSAIYLSKPGELEWVPVLTDFQRRETLWGFVPPQTTPPAGELHNPITLHLGDYNMDGFPDALVILRNTSGSGQQAFLLENVPCDDASCKDVGRMFRVHWDQSDLGAIPGAAVATFFDIYEDGILDMIVLSKEEGKEGFAIHALKNNFEADAYFVKVIAGQLSQSAHLSLQLPYTVLGLGRSANFLDHLYVGIPRPLGDKDVRKQEWTAIIPNSQLIVIPYPHNEPRSWSAKLYLTPSNIVLLTAIALSGVCVFILVIIGILHWQEKKADDREKRQEAHRFHFDAM</sequence>
<feature type="chain" id="PRO_5034207670" evidence="8">
    <location>
        <begin position="19"/>
        <end position="562"/>
    </location>
</feature>
<dbReference type="GeneTree" id="ENSGT00390000013367"/>
<keyword evidence="5 7" id="KW-0472">Membrane</keyword>
<dbReference type="GO" id="GO:0005886">
    <property type="term" value="C:plasma membrane"/>
    <property type="evidence" value="ECO:0007669"/>
    <property type="project" value="TreeGrafter"/>
</dbReference>
<protein>
    <submittedName>
        <fullName evidence="10">Integrin alpha FG-GAP repeat containing 1</fullName>
    </submittedName>
</protein>
<evidence type="ECO:0000313" key="10">
    <source>
        <dbReference type="Ensembl" id="ENSOKIP00005075787.1"/>
    </source>
</evidence>
<keyword evidence="11" id="KW-1185">Reference proteome</keyword>
<dbReference type="InterPro" id="IPR057089">
    <property type="entry name" value="C2_TIP"/>
</dbReference>
<comment type="subcellular location">
    <subcellularLocation>
        <location evidence="1">Membrane</location>
        <topology evidence="1">Single-pass type I membrane protein</topology>
    </subcellularLocation>
</comment>
<evidence type="ECO:0000256" key="6">
    <source>
        <dbReference type="ARBA" id="ARBA00023180"/>
    </source>
</evidence>
<evidence type="ECO:0000259" key="9">
    <source>
        <dbReference type="Pfam" id="PF23122"/>
    </source>
</evidence>
<dbReference type="SUPFAM" id="SSF69318">
    <property type="entry name" value="Integrin alpha N-terminal domain"/>
    <property type="match status" value="1"/>
</dbReference>
<keyword evidence="4 7" id="KW-1133">Transmembrane helix</keyword>
<dbReference type="AlphaFoldDB" id="A0A8C7INF9"/>
<evidence type="ECO:0000313" key="11">
    <source>
        <dbReference type="Proteomes" id="UP000694557"/>
    </source>
</evidence>
<dbReference type="GeneID" id="109895496"/>
<dbReference type="RefSeq" id="XP_020344800.1">
    <property type="nucleotide sequence ID" value="XM_020489211.2"/>
</dbReference>
<comment type="similarity">
    <text evidence="2">Belongs to the TIP family.</text>
</comment>
<evidence type="ECO:0000256" key="1">
    <source>
        <dbReference type="ARBA" id="ARBA00004479"/>
    </source>
</evidence>
<feature type="signal peptide" evidence="8">
    <location>
        <begin position="1"/>
        <end position="18"/>
    </location>
</feature>
<dbReference type="Proteomes" id="UP000694557">
    <property type="component" value="Unassembled WGS sequence"/>
</dbReference>
<evidence type="ECO:0000256" key="8">
    <source>
        <dbReference type="SAM" id="SignalP"/>
    </source>
</evidence>
<feature type="domain" description="T-cell immunomodulatory protein TIP C2" evidence="9">
    <location>
        <begin position="432"/>
        <end position="510"/>
    </location>
</feature>
<reference evidence="10" key="2">
    <citation type="submission" date="2025-09" db="UniProtKB">
        <authorList>
            <consortium name="Ensembl"/>
        </authorList>
    </citation>
    <scope>IDENTIFICATION</scope>
</reference>
<dbReference type="Pfam" id="PF23122">
    <property type="entry name" value="C2_ITFG1"/>
    <property type="match status" value="1"/>
</dbReference>
<dbReference type="Gene3D" id="2.130.10.130">
    <property type="entry name" value="Integrin alpha, N-terminal"/>
    <property type="match status" value="1"/>
</dbReference>
<reference evidence="10" key="1">
    <citation type="submission" date="2025-08" db="UniProtKB">
        <authorList>
            <consortium name="Ensembl"/>
        </authorList>
    </citation>
    <scope>IDENTIFICATION</scope>
</reference>
<dbReference type="PANTHER" id="PTHR13412">
    <property type="entry name" value="T-CELL IMMUNOMODULATORY PROTEIN HOMOLOG"/>
    <property type="match status" value="1"/>
</dbReference>
<evidence type="ECO:0000256" key="7">
    <source>
        <dbReference type="SAM" id="Phobius"/>
    </source>
</evidence>
<organism evidence="10 11">
    <name type="scientific">Oncorhynchus kisutch</name>
    <name type="common">Coho salmon</name>
    <name type="synonym">Salmo kisutch</name>
    <dbReference type="NCBI Taxonomy" id="8019"/>
    <lineage>
        <taxon>Eukaryota</taxon>
        <taxon>Metazoa</taxon>
        <taxon>Chordata</taxon>
        <taxon>Craniata</taxon>
        <taxon>Vertebrata</taxon>
        <taxon>Euteleostomi</taxon>
        <taxon>Actinopterygii</taxon>
        <taxon>Neopterygii</taxon>
        <taxon>Teleostei</taxon>
        <taxon>Protacanthopterygii</taxon>
        <taxon>Salmoniformes</taxon>
        <taxon>Salmonidae</taxon>
        <taxon>Salmoninae</taxon>
        <taxon>Oncorhynchus</taxon>
    </lineage>
</organism>
<evidence type="ECO:0000256" key="2">
    <source>
        <dbReference type="ARBA" id="ARBA00006496"/>
    </source>
</evidence>
<evidence type="ECO:0000256" key="3">
    <source>
        <dbReference type="ARBA" id="ARBA00022692"/>
    </source>
</evidence>
<dbReference type="InterPro" id="IPR024881">
    <property type="entry name" value="Tip"/>
</dbReference>
<feature type="transmembrane region" description="Helical" evidence="7">
    <location>
        <begin position="516"/>
        <end position="540"/>
    </location>
</feature>
<dbReference type="PANTHER" id="PTHR13412:SF0">
    <property type="entry name" value="T-CELL IMMUNOMODULATORY PROTEIN"/>
    <property type="match status" value="1"/>
</dbReference>
<gene>
    <name evidence="10" type="primary">ITFG1</name>
    <name evidence="10" type="synonym">itfg1</name>
</gene>
<evidence type="ECO:0000256" key="4">
    <source>
        <dbReference type="ARBA" id="ARBA00022989"/>
    </source>
</evidence>
<proteinExistence type="inferred from homology"/>
<accession>A0A8C7INF9</accession>
<keyword evidence="3 7" id="KW-0812">Transmembrane</keyword>
<keyword evidence="6" id="KW-0325">Glycoprotein</keyword>
<dbReference type="Ensembl" id="ENSOKIT00005080743.1">
    <property type="protein sequence ID" value="ENSOKIP00005075787.1"/>
    <property type="gene ID" value="ENSOKIG00005032529.1"/>
</dbReference>
<dbReference type="InterPro" id="IPR028994">
    <property type="entry name" value="Integrin_alpha_N"/>
</dbReference>